<feature type="domain" description="ACD" evidence="2">
    <location>
        <begin position="72"/>
        <end position="514"/>
    </location>
</feature>
<keyword evidence="4" id="KW-1185">Reference proteome</keyword>
<sequence length="520" mass="57454">MPNVNNVNPSSQPINSTPVSQPQNQSRLGGLSASPQITSDAIRNSIQQPLSGGTTTAAAPINSRILQKAAVVPPFEKHFETASIGIENELTGLVVTLPESASPEFGYVHDSNKKPLFMLTKDMKQGKYENPKEVKDIIGIDKFNTYTLELITYPSEIRDQEAISSRNEAILWLADVFTAHINSSNNHAPLKNITSENNRFTLAIANPNHLIASGNGATKDSAVQTIGITQSGQQATIAVRAKDFGTGSSDELRLLEAASWYQPGLREAFLETAKAEGVELHDARTAQNVFAYLASIYTKTADLAKKYGLHINEWDPASEGIRTTVREGLTDPEVKNSWGILPRTKPFQMLTILENSSDSRYVKQKLASHLKASSTYSESLAKNVAAYFQTGGGVSKKTINNATTGSDKDMAILFEFRTVLPEISKYLPKSESKTKLDIKIMDQFKPEDRKEINKEINTLIRKSSEFISWYQKKRVDDGKTALKDPTQAASVSSINEKAEWLIAEKPVDWERITSRYVNQK</sequence>
<dbReference type="Proteomes" id="UP000073601">
    <property type="component" value="Unassembled WGS sequence"/>
</dbReference>
<accession>A0A128FID8</accession>
<dbReference type="PROSITE" id="PS51772">
    <property type="entry name" value="ACD"/>
    <property type="match status" value="1"/>
</dbReference>
<dbReference type="InterPro" id="IPR032074">
    <property type="entry name" value="ACD_dom"/>
</dbReference>
<name>A0A128FID8_9GAMM</name>
<organism evidence="3 4">
    <name type="scientific">Grimontia marina</name>
    <dbReference type="NCBI Taxonomy" id="646534"/>
    <lineage>
        <taxon>Bacteria</taxon>
        <taxon>Pseudomonadati</taxon>
        <taxon>Pseudomonadota</taxon>
        <taxon>Gammaproteobacteria</taxon>
        <taxon>Vibrionales</taxon>
        <taxon>Vibrionaceae</taxon>
        <taxon>Grimontia</taxon>
    </lineage>
</organism>
<feature type="compositionally biased region" description="Polar residues" evidence="1">
    <location>
        <begin position="17"/>
        <end position="33"/>
    </location>
</feature>
<evidence type="ECO:0000256" key="1">
    <source>
        <dbReference type="SAM" id="MobiDB-lite"/>
    </source>
</evidence>
<feature type="compositionally biased region" description="Low complexity" evidence="1">
    <location>
        <begin position="1"/>
        <end position="16"/>
    </location>
</feature>
<protein>
    <recommendedName>
        <fullName evidence="2">ACD domain-containing protein</fullName>
    </recommendedName>
</protein>
<feature type="region of interest" description="Disordered" evidence="1">
    <location>
        <begin position="1"/>
        <end position="33"/>
    </location>
</feature>
<dbReference type="AlphaFoldDB" id="A0A128FID8"/>
<dbReference type="RefSeq" id="WP_157515722.1">
    <property type="nucleotide sequence ID" value="NZ_CAWRCI010000060.1"/>
</dbReference>
<gene>
    <name evidence="3" type="ORF">GMA8713_04364</name>
</gene>
<reference evidence="4" key="1">
    <citation type="submission" date="2016-02" db="EMBL/GenBank/DDBJ databases">
        <authorList>
            <person name="Rodrigo-Torres Lidia"/>
            <person name="Arahal R.David."/>
        </authorList>
    </citation>
    <scope>NUCLEOTIDE SEQUENCE [LARGE SCALE GENOMIC DNA]</scope>
    <source>
        <strain evidence="4">CECT 8713</strain>
    </source>
</reference>
<dbReference type="OrthoDB" id="9798884at2"/>
<dbReference type="EMBL" id="FIZY01000060">
    <property type="protein sequence ID" value="CZF86330.1"/>
    <property type="molecule type" value="Genomic_DNA"/>
</dbReference>
<dbReference type="Gene3D" id="1.10.3680.20">
    <property type="entry name" value="Actin cross-linking domain"/>
    <property type="match status" value="1"/>
</dbReference>
<evidence type="ECO:0000259" key="2">
    <source>
        <dbReference type="PROSITE" id="PS51772"/>
    </source>
</evidence>
<dbReference type="Pfam" id="PF16671">
    <property type="entry name" value="ACD"/>
    <property type="match status" value="1"/>
</dbReference>
<evidence type="ECO:0000313" key="3">
    <source>
        <dbReference type="EMBL" id="CZF86330.1"/>
    </source>
</evidence>
<dbReference type="GO" id="GO:0007015">
    <property type="term" value="P:actin filament organization"/>
    <property type="evidence" value="ECO:0007669"/>
    <property type="project" value="InterPro"/>
</dbReference>
<proteinExistence type="predicted"/>
<evidence type="ECO:0000313" key="4">
    <source>
        <dbReference type="Proteomes" id="UP000073601"/>
    </source>
</evidence>